<evidence type="ECO:0000313" key="3">
    <source>
        <dbReference type="Proteomes" id="UP000289437"/>
    </source>
</evidence>
<proteinExistence type="predicted"/>
<keyword evidence="3" id="KW-1185">Reference proteome</keyword>
<evidence type="ECO:0000256" key="1">
    <source>
        <dbReference type="SAM" id="Phobius"/>
    </source>
</evidence>
<comment type="caution">
    <text evidence="2">The sequence shown here is derived from an EMBL/GenBank/DDBJ whole genome shotgun (WGS) entry which is preliminary data.</text>
</comment>
<dbReference type="AlphaFoldDB" id="A0A4Q0T2E4"/>
<reference evidence="3" key="2">
    <citation type="submission" date="2019-02" db="EMBL/GenBank/DDBJ databases">
        <title>Granulicella sibirica sp. nov., a psychrotolerant acidobacterium isolated from an organic soil layer in forested tundra, West Siberia.</title>
        <authorList>
            <person name="Oshkin I.Y."/>
            <person name="Kulichevskaya I.S."/>
            <person name="Rijpstra W.I.C."/>
            <person name="Sinninghe Damste J.S."/>
            <person name="Rakitin A.L."/>
            <person name="Ravin N.V."/>
            <person name="Dedysh S.N."/>
        </authorList>
    </citation>
    <scope>NUCLEOTIDE SEQUENCE [LARGE SCALE GENOMIC DNA]</scope>
    <source>
        <strain evidence="3">AF10</strain>
    </source>
</reference>
<protein>
    <submittedName>
        <fullName evidence="2">Uncharacterized protein</fullName>
    </submittedName>
</protein>
<keyword evidence="1" id="KW-0812">Transmembrane</keyword>
<keyword evidence="1" id="KW-1133">Transmembrane helix</keyword>
<reference evidence="2 3" key="1">
    <citation type="submission" date="2018-11" db="EMBL/GenBank/DDBJ databases">
        <authorList>
            <person name="Mardanov A.V."/>
            <person name="Ravin N.V."/>
            <person name="Dedysh S.N."/>
        </authorList>
    </citation>
    <scope>NUCLEOTIDE SEQUENCE [LARGE SCALE GENOMIC DNA]</scope>
    <source>
        <strain evidence="2 3">AF10</strain>
    </source>
</reference>
<feature type="transmembrane region" description="Helical" evidence="1">
    <location>
        <begin position="225"/>
        <end position="246"/>
    </location>
</feature>
<sequence length="369" mass="40428">MNPLEIKFSELISRYERIGQPRLVRSITLPHPMSIAEFRDLIEHVDGLDVSKVTKPELGTLGLPVLAEAIVQVRKEIGAISSVASESSQQRLEAATSAYRQYLTTLYDIASLRGEEFATRRSEFGGPLAAQWDAIREVWPYFAALVTDKSGLVEAPNSAIAKIEAARAQSEDSIRTIVSSLTEQATKQASKIEENARKTATGFSVRAAQDQFDQASVSLARKATAWGLLALLAFGCFVEFAFQIYRNPPSVFTDKSVGHIASIPEAIYLTAIRITLLTAIGAFATFCVKMLRAHLHMSEFNNHRRRVANSMAAFVEATQTPEQRDLIFGKLVDAVVNFGDSGLLEKDSESLGVPSIAFEAITKNLTSKS</sequence>
<name>A0A4Q0T2E4_9BACT</name>
<keyword evidence="1" id="KW-0472">Membrane</keyword>
<dbReference type="Proteomes" id="UP000289437">
    <property type="component" value="Unassembled WGS sequence"/>
</dbReference>
<feature type="transmembrane region" description="Helical" evidence="1">
    <location>
        <begin position="266"/>
        <end position="288"/>
    </location>
</feature>
<organism evidence="2 3">
    <name type="scientific">Granulicella sibirica</name>
    <dbReference type="NCBI Taxonomy" id="2479048"/>
    <lineage>
        <taxon>Bacteria</taxon>
        <taxon>Pseudomonadati</taxon>
        <taxon>Acidobacteriota</taxon>
        <taxon>Terriglobia</taxon>
        <taxon>Terriglobales</taxon>
        <taxon>Acidobacteriaceae</taxon>
        <taxon>Granulicella</taxon>
    </lineage>
</organism>
<dbReference type="EMBL" id="RDSM01000001">
    <property type="protein sequence ID" value="RXH57377.1"/>
    <property type="molecule type" value="Genomic_DNA"/>
</dbReference>
<evidence type="ECO:0000313" key="2">
    <source>
        <dbReference type="EMBL" id="RXH57377.1"/>
    </source>
</evidence>
<accession>A0A4Q0T2E4</accession>
<gene>
    <name evidence="2" type="ORF">GRAN_0687</name>
</gene>